<proteinExistence type="predicted"/>
<keyword evidence="2" id="KW-1185">Reference proteome</keyword>
<dbReference type="EMBL" id="JBHMAS010000048">
    <property type="protein sequence ID" value="MFB9781443.1"/>
    <property type="molecule type" value="Genomic_DNA"/>
</dbReference>
<comment type="caution">
    <text evidence="1">The sequence shown here is derived from an EMBL/GenBank/DDBJ whole genome shotgun (WGS) entry which is preliminary data.</text>
</comment>
<evidence type="ECO:0000313" key="1">
    <source>
        <dbReference type="EMBL" id="MFB9781443.1"/>
    </source>
</evidence>
<name>A0ABV5XH78_9NOCA</name>
<gene>
    <name evidence="1" type="ORF">ACFFQ6_17275</name>
</gene>
<dbReference type="Proteomes" id="UP001589587">
    <property type="component" value="Unassembled WGS sequence"/>
</dbReference>
<protein>
    <submittedName>
        <fullName evidence="1">Uncharacterized protein</fullName>
    </submittedName>
</protein>
<accession>A0ABV5XH78</accession>
<organism evidence="1 2">
    <name type="scientific">Rhodococcus baikonurensis</name>
    <dbReference type="NCBI Taxonomy" id="172041"/>
    <lineage>
        <taxon>Bacteria</taxon>
        <taxon>Bacillati</taxon>
        <taxon>Actinomycetota</taxon>
        <taxon>Actinomycetes</taxon>
        <taxon>Mycobacteriales</taxon>
        <taxon>Nocardiaceae</taxon>
        <taxon>Rhodococcus</taxon>
        <taxon>Rhodococcus erythropolis group</taxon>
    </lineage>
</organism>
<evidence type="ECO:0000313" key="2">
    <source>
        <dbReference type="Proteomes" id="UP001589587"/>
    </source>
</evidence>
<sequence length="76" mass="8698">MSTKMWNWGDVDNGHDPIVECIGEIHQPAITIDNRSGDDLTIPFDQLDPLIEHLKSCKQFLYERGFDEPAQKGELK</sequence>
<dbReference type="RefSeq" id="WP_047269952.1">
    <property type="nucleotide sequence ID" value="NZ_JBHMAS010000048.1"/>
</dbReference>
<reference evidence="1 2" key="1">
    <citation type="submission" date="2024-09" db="EMBL/GenBank/DDBJ databases">
        <authorList>
            <person name="Sun Q."/>
            <person name="Mori K."/>
        </authorList>
    </citation>
    <scope>NUCLEOTIDE SEQUENCE [LARGE SCALE GENOMIC DNA]</scope>
    <source>
        <strain evidence="1 2">JCM 11411</strain>
    </source>
</reference>